<comment type="subcellular location">
    <subcellularLocation>
        <location evidence="1">Cell membrane</location>
        <topology evidence="1">Multi-pass membrane protein</topology>
    </subcellularLocation>
</comment>
<keyword evidence="6 7" id="KW-0472">Membrane</keyword>
<dbReference type="InterPro" id="IPR045275">
    <property type="entry name" value="MscS_archaea/bacteria_type"/>
</dbReference>
<evidence type="ECO:0000256" key="6">
    <source>
        <dbReference type="ARBA" id="ARBA00023136"/>
    </source>
</evidence>
<sequence>MEKVNEYWKRTEAAAMAFWPNLLSAILTLVIGIIIIKIFRVIMTRLISRKRFDDTLLKFVMDVLIWTFRALLFVSVITKLGVETSVFVAAIGAAGLAIGLSLQGSLANFAGGLLIILFKPLRVGDYIEAQGESGTVAAIFIFSTKIITPNNHSVYIPNGALSNGIVRNFSKEMTRRTDITLSVNHNSELHQVKTIIHELIKADKRILDQPEPLILIKDLTSEAILLSVFAWTANADFGFVVSDFYENIKKSFKEHNIEIPALKREIVIEKYMKKKV</sequence>
<protein>
    <submittedName>
        <fullName evidence="10">Mechanosensitive ion channel protein MscS</fullName>
    </submittedName>
</protein>
<dbReference type="InterPro" id="IPR023408">
    <property type="entry name" value="MscS_beta-dom_sf"/>
</dbReference>
<evidence type="ECO:0000256" key="4">
    <source>
        <dbReference type="ARBA" id="ARBA00022692"/>
    </source>
</evidence>
<dbReference type="Gene3D" id="2.30.30.60">
    <property type="match status" value="1"/>
</dbReference>
<keyword evidence="3" id="KW-1003">Cell membrane</keyword>
<accession>A0ABX2XPQ2</accession>
<dbReference type="PANTHER" id="PTHR30221:SF8">
    <property type="entry name" value="SMALL-CONDUCTANCE MECHANOSENSITIVE CHANNEL"/>
    <property type="match status" value="1"/>
</dbReference>
<evidence type="ECO:0000259" key="9">
    <source>
        <dbReference type="Pfam" id="PF21082"/>
    </source>
</evidence>
<keyword evidence="11" id="KW-1185">Reference proteome</keyword>
<feature type="domain" description="Mechanosensitive ion channel MscS" evidence="8">
    <location>
        <begin position="105"/>
        <end position="171"/>
    </location>
</feature>
<dbReference type="SUPFAM" id="SSF82861">
    <property type="entry name" value="Mechanosensitive channel protein MscS (YggB), transmembrane region"/>
    <property type="match status" value="1"/>
</dbReference>
<evidence type="ECO:0000256" key="7">
    <source>
        <dbReference type="SAM" id="Phobius"/>
    </source>
</evidence>
<comment type="caution">
    <text evidence="10">The sequence shown here is derived from an EMBL/GenBank/DDBJ whole genome shotgun (WGS) entry which is preliminary data.</text>
</comment>
<dbReference type="InterPro" id="IPR010920">
    <property type="entry name" value="LSM_dom_sf"/>
</dbReference>
<dbReference type="InterPro" id="IPR008910">
    <property type="entry name" value="MSC_TM_helix"/>
</dbReference>
<evidence type="ECO:0000313" key="10">
    <source>
        <dbReference type="EMBL" id="OCB78247.1"/>
    </source>
</evidence>
<proteinExistence type="inferred from homology"/>
<dbReference type="SUPFAM" id="SSF50182">
    <property type="entry name" value="Sm-like ribonucleoproteins"/>
    <property type="match status" value="1"/>
</dbReference>
<reference evidence="11" key="1">
    <citation type="submission" date="2016-03" db="EMBL/GenBank/DDBJ databases">
        <title>Draft genome sequence of Paenibacillus glacialis DSM 22343.</title>
        <authorList>
            <person name="Shin S.-K."/>
            <person name="Yi H."/>
        </authorList>
    </citation>
    <scope>NUCLEOTIDE SEQUENCE [LARGE SCALE GENOMIC DNA]</scope>
    <source>
        <strain evidence="11">CCUG 60099</strain>
    </source>
</reference>
<evidence type="ECO:0000256" key="3">
    <source>
        <dbReference type="ARBA" id="ARBA00022475"/>
    </source>
</evidence>
<feature type="transmembrane region" description="Helical" evidence="7">
    <location>
        <begin position="18"/>
        <end position="39"/>
    </location>
</feature>
<dbReference type="Pfam" id="PF05552">
    <property type="entry name" value="MS_channel_1st_1"/>
    <property type="match status" value="1"/>
</dbReference>
<dbReference type="InterPro" id="IPR006685">
    <property type="entry name" value="MscS_channel_2nd"/>
</dbReference>
<feature type="domain" description="Mechanosensitive ion channel MscS C-terminal" evidence="9">
    <location>
        <begin position="179"/>
        <end position="259"/>
    </location>
</feature>
<dbReference type="Pfam" id="PF21082">
    <property type="entry name" value="MS_channel_3rd"/>
    <property type="match status" value="1"/>
</dbReference>
<dbReference type="InterPro" id="IPR049278">
    <property type="entry name" value="MS_channel_C"/>
</dbReference>
<dbReference type="Gene3D" id="1.10.287.1260">
    <property type="match status" value="1"/>
</dbReference>
<feature type="transmembrane region" description="Helical" evidence="7">
    <location>
        <begin position="59"/>
        <end position="80"/>
    </location>
</feature>
<dbReference type="Gene3D" id="3.30.70.100">
    <property type="match status" value="1"/>
</dbReference>
<dbReference type="EMBL" id="LVEN01000001">
    <property type="protein sequence ID" value="OCB78247.1"/>
    <property type="molecule type" value="Genomic_DNA"/>
</dbReference>
<dbReference type="Proteomes" id="UP000093343">
    <property type="component" value="Unassembled WGS sequence"/>
</dbReference>
<dbReference type="SUPFAM" id="SSF82689">
    <property type="entry name" value="Mechanosensitive channel protein MscS (YggB), C-terminal domain"/>
    <property type="match status" value="1"/>
</dbReference>
<dbReference type="InterPro" id="IPR011014">
    <property type="entry name" value="MscS_channel_TM-2"/>
</dbReference>
<evidence type="ECO:0000313" key="11">
    <source>
        <dbReference type="Proteomes" id="UP000093343"/>
    </source>
</evidence>
<evidence type="ECO:0000256" key="2">
    <source>
        <dbReference type="ARBA" id="ARBA00008017"/>
    </source>
</evidence>
<comment type="similarity">
    <text evidence="2">Belongs to the MscS (TC 1.A.23) family.</text>
</comment>
<keyword evidence="5 7" id="KW-1133">Transmembrane helix</keyword>
<feature type="transmembrane region" description="Helical" evidence="7">
    <location>
        <begin position="86"/>
        <end position="118"/>
    </location>
</feature>
<dbReference type="InterPro" id="IPR011066">
    <property type="entry name" value="MscS_channel_C_sf"/>
</dbReference>
<gene>
    <name evidence="10" type="ORF">FLP_00635</name>
</gene>
<name>A0ABX2XPQ2_9FLAO</name>
<keyword evidence="4 7" id="KW-0812">Transmembrane</keyword>
<dbReference type="PANTHER" id="PTHR30221">
    <property type="entry name" value="SMALL-CONDUCTANCE MECHANOSENSITIVE CHANNEL"/>
    <property type="match status" value="1"/>
</dbReference>
<evidence type="ECO:0000259" key="8">
    <source>
        <dbReference type="Pfam" id="PF00924"/>
    </source>
</evidence>
<evidence type="ECO:0000256" key="5">
    <source>
        <dbReference type="ARBA" id="ARBA00022989"/>
    </source>
</evidence>
<dbReference type="Pfam" id="PF00924">
    <property type="entry name" value="MS_channel_2nd"/>
    <property type="match status" value="1"/>
</dbReference>
<organism evidence="10 11">
    <name type="scientific">Flavobacterium piscis</name>
    <dbReference type="NCBI Taxonomy" id="1114874"/>
    <lineage>
        <taxon>Bacteria</taxon>
        <taxon>Pseudomonadati</taxon>
        <taxon>Bacteroidota</taxon>
        <taxon>Flavobacteriia</taxon>
        <taxon>Flavobacteriales</taxon>
        <taxon>Flavobacteriaceae</taxon>
        <taxon>Flavobacterium</taxon>
    </lineage>
</organism>
<evidence type="ECO:0000256" key="1">
    <source>
        <dbReference type="ARBA" id="ARBA00004651"/>
    </source>
</evidence>